<dbReference type="Proteomes" id="UP001064048">
    <property type="component" value="Chromosome 24"/>
</dbReference>
<protein>
    <submittedName>
        <fullName evidence="1">Uncharacterized protein</fullName>
    </submittedName>
</protein>
<dbReference type="EMBL" id="CM046124">
    <property type="protein sequence ID" value="KAI8432911.1"/>
    <property type="molecule type" value="Genomic_DNA"/>
</dbReference>
<name>A0ACC0K8T3_CHOFU</name>
<evidence type="ECO:0000313" key="1">
    <source>
        <dbReference type="EMBL" id="KAI8432911.1"/>
    </source>
</evidence>
<comment type="caution">
    <text evidence="1">The sequence shown here is derived from an EMBL/GenBank/DDBJ whole genome shotgun (WGS) entry which is preliminary data.</text>
</comment>
<accession>A0ACC0K8T3</accession>
<keyword evidence="2" id="KW-1185">Reference proteome</keyword>
<proteinExistence type="predicted"/>
<evidence type="ECO:0000313" key="2">
    <source>
        <dbReference type="Proteomes" id="UP001064048"/>
    </source>
</evidence>
<reference evidence="1 2" key="1">
    <citation type="journal article" date="2022" name="Genome Biol. Evol.">
        <title>The Spruce Budworm Genome: Reconstructing the Evolutionary History of Antifreeze Proteins.</title>
        <authorList>
            <person name="Beliveau C."/>
            <person name="Gagne P."/>
            <person name="Picq S."/>
            <person name="Vernygora O."/>
            <person name="Keeling C.I."/>
            <person name="Pinkney K."/>
            <person name="Doucet D."/>
            <person name="Wen F."/>
            <person name="Johnston J.S."/>
            <person name="Maaroufi H."/>
            <person name="Boyle B."/>
            <person name="Laroche J."/>
            <person name="Dewar K."/>
            <person name="Juretic N."/>
            <person name="Blackburn G."/>
            <person name="Nisole A."/>
            <person name="Brunet B."/>
            <person name="Brandao M."/>
            <person name="Lumley L."/>
            <person name="Duan J."/>
            <person name="Quan G."/>
            <person name="Lucarotti C.J."/>
            <person name="Roe A.D."/>
            <person name="Sperling F.A.H."/>
            <person name="Levesque R.C."/>
            <person name="Cusson M."/>
        </authorList>
    </citation>
    <scope>NUCLEOTIDE SEQUENCE [LARGE SCALE GENOMIC DNA]</scope>
    <source>
        <strain evidence="1">Glfc:IPQL:Cfum</strain>
    </source>
</reference>
<organism evidence="1 2">
    <name type="scientific">Choristoneura fumiferana</name>
    <name type="common">Spruce budworm moth</name>
    <name type="synonym">Archips fumiferana</name>
    <dbReference type="NCBI Taxonomy" id="7141"/>
    <lineage>
        <taxon>Eukaryota</taxon>
        <taxon>Metazoa</taxon>
        <taxon>Ecdysozoa</taxon>
        <taxon>Arthropoda</taxon>
        <taxon>Hexapoda</taxon>
        <taxon>Insecta</taxon>
        <taxon>Pterygota</taxon>
        <taxon>Neoptera</taxon>
        <taxon>Endopterygota</taxon>
        <taxon>Lepidoptera</taxon>
        <taxon>Glossata</taxon>
        <taxon>Ditrysia</taxon>
        <taxon>Tortricoidea</taxon>
        <taxon>Tortricidae</taxon>
        <taxon>Tortricinae</taxon>
        <taxon>Choristoneura</taxon>
    </lineage>
</organism>
<gene>
    <name evidence="1" type="ORF">MSG28_013821</name>
</gene>
<sequence>MPEVHPAHILAEHYQQRGSMEAMPPNSDKARDRATEMEVKCPKIRGLYSQGRVYVEAAWEQTAGPAGAHVAAHRGRRAAGGRAELGGRGATGAGQVWMATFHEGPLYHWGTIGQQQQSRMGRICMEHDFTDNQFRN</sequence>